<dbReference type="Proteomes" id="UP001163293">
    <property type="component" value="Chromosome"/>
</dbReference>
<dbReference type="AlphaFoldDB" id="A0AAX3EGX0"/>
<dbReference type="Pfam" id="PF09684">
    <property type="entry name" value="Tail_P2_I"/>
    <property type="match status" value="1"/>
</dbReference>
<gene>
    <name evidence="1" type="ORF">NL394_19110</name>
</gene>
<dbReference type="EMBL" id="CP101185">
    <property type="protein sequence ID" value="UYV97126.1"/>
    <property type="molecule type" value="Genomic_DNA"/>
</dbReference>
<evidence type="ECO:0000313" key="1">
    <source>
        <dbReference type="EMBL" id="UYV97126.1"/>
    </source>
</evidence>
<reference evidence="1" key="1">
    <citation type="submission" date="2022-07" db="EMBL/GenBank/DDBJ databases">
        <authorList>
            <person name="Wu T."/>
        </authorList>
    </citation>
    <scope>NUCLEOTIDE SEQUENCE</scope>
    <source>
        <strain evidence="1">SD-1</strain>
    </source>
</reference>
<proteinExistence type="predicted"/>
<dbReference type="RefSeq" id="WP_069696816.1">
    <property type="nucleotide sequence ID" value="NZ_CP101180.1"/>
</dbReference>
<sequence length="185" mass="19690">MDDPVKPSGSRLLKVLPEVFQVAADTSPAMRALMAVAEDMQGPVREVLDRIHTVPDPRRAPASLIPFLSHWVDLDWLTLPDPGTATADSTRPGTIPVARQRDLIAAAADLSSRRGTVDGLTRFLHLATGVPGFAVESVPGEFHIKVLVPADAAGHLDLVGRIVKGMKPAHVTDQLVLLPEPGDVG</sequence>
<keyword evidence="2" id="KW-1185">Reference proteome</keyword>
<name>A0AAX3EGX0_PAEUR</name>
<dbReference type="InterPro" id="IPR006521">
    <property type="entry name" value="Tail_protein_I"/>
</dbReference>
<evidence type="ECO:0000313" key="2">
    <source>
        <dbReference type="Proteomes" id="UP001163293"/>
    </source>
</evidence>
<protein>
    <submittedName>
        <fullName evidence="1">Phage tail protein</fullName>
    </submittedName>
</protein>
<organism evidence="1 2">
    <name type="scientific">Paenarthrobacter ureafaciens</name>
    <dbReference type="NCBI Taxonomy" id="37931"/>
    <lineage>
        <taxon>Bacteria</taxon>
        <taxon>Bacillati</taxon>
        <taxon>Actinomycetota</taxon>
        <taxon>Actinomycetes</taxon>
        <taxon>Micrococcales</taxon>
        <taxon>Micrococcaceae</taxon>
        <taxon>Paenarthrobacter</taxon>
    </lineage>
</organism>
<accession>A0AAX3EGX0</accession>